<keyword evidence="2" id="KW-0732">Signal</keyword>
<dbReference type="InterPro" id="IPR013783">
    <property type="entry name" value="Ig-like_fold"/>
</dbReference>
<dbReference type="InterPro" id="IPR026444">
    <property type="entry name" value="Secre_tail"/>
</dbReference>
<dbReference type="PANTHER" id="PTHR42884:SF14">
    <property type="entry name" value="NEUROENDOCRINE CONVERTASE 1"/>
    <property type="match status" value="1"/>
</dbReference>
<keyword evidence="1 5" id="KW-0645">Protease</keyword>
<dbReference type="CDD" id="cd12215">
    <property type="entry name" value="ChiC_BD"/>
    <property type="match status" value="2"/>
</dbReference>
<dbReference type="SUPFAM" id="SSF52743">
    <property type="entry name" value="Subtilisin-like"/>
    <property type="match status" value="1"/>
</dbReference>
<dbReference type="PANTHER" id="PTHR42884">
    <property type="entry name" value="PROPROTEIN CONVERTASE SUBTILISIN/KEXIN-RELATED"/>
    <property type="match status" value="1"/>
</dbReference>
<keyword evidence="3 5" id="KW-0378">Hydrolase</keyword>
<feature type="domain" description="Fibronectin type-III" evidence="6">
    <location>
        <begin position="511"/>
        <end position="594"/>
    </location>
</feature>
<dbReference type="NCBIfam" id="TIGR04183">
    <property type="entry name" value="Por_Secre_tail"/>
    <property type="match status" value="1"/>
</dbReference>
<dbReference type="Proteomes" id="UP001497602">
    <property type="component" value="Unassembled WGS sequence"/>
</dbReference>
<dbReference type="SMART" id="SM00060">
    <property type="entry name" value="FN3"/>
    <property type="match status" value="2"/>
</dbReference>
<dbReference type="InterPro" id="IPR003610">
    <property type="entry name" value="CBM5/12"/>
</dbReference>
<sequence>MKRTIHYILGITLILTIKTFGQQRLNKLGQIEKTICLKFTKEESKKLDKALVRTKKGSKFLRNKNEKGVSIGIPPFDIVSRALKIESVKRVFRPSGKNEEKHRKAGLHLWYEIKYESNTTLKEAIKQLRSSKSITIAHEVYPIKNNDGNKKITSIKEQVEKVKNSVVSDPRYKEQWHYNNTGQKGGTVGRDIHLEEAWQIEKGDSRVIVAINDTGLDTNHPDLKGNLWVNEDEIPNNGKDDDNNGYVDDVHGYDFTANSGNIPALEHGTHVAGTVAAETNNGIGVAGVAGGTGKGDGVRLMACKILLGAVGDMGAEAFVYAADNGAIISQNSWMYWAFGAGDARVPVLEEAMDYFKKNAGGTNKAMSGGVIFFAAGNENRNISYIPHNLDRQILVAALNNKDEKTGLTNFGKRVAISAPGAGTGIKGILSTTPNNNYGFLQGTSMACPHVSGVAALVVSNNYGNINPEQLKRILLETTDPIEHINPNYNGMLGTGRLNAYKALQVGNGEGIPLGIRLEEKNRNTARLAWNSLQGISSYTVRYKKVESSNWSFQNVISNRVDLNNLEEGKEYEFQVSTANSNAYSYIFTFITKVLNLEVPTGIIATNITDRTAELNWKISQGAEFYELDYKKIKTNDWSTITIEEGTKVRIEGLDQDTTYEVRVKAINQNIISEYSNLYTFTTKKAKCGTIPIWEPKSYRVKGIQVAYNNIIYQNKWWAQLTDTPGKSSVWEKVRECGIVGNQQPQVTIINPSNGQIIEQETPESITLTVDASDNDGTIVSIQFEVNNVSLIEGNNVEWTPTSFGNYKIKATVIDDKGALAFQEINITIKKKTLGNQSPQVTITSPINGEVIEQKTLESITLVANASDADGTIESVLFEVNDNKLSEGNNKSWTPVNFGDYKIKVTVVDNKGATGSDQINITIKEKTIGATCEGITEWNANTEYKVKGIQVAHKGSVYESKWWTKNEEPGTGGSWGSWQFIRLCSQDKKEKKLTKVYPTPVDETLNVKVNSPNVKITLYDINGKLIKVLHKGNLNGNIFQYDVSSLPKGIYLLQLKTLEQVERKKVIIK</sequence>
<feature type="domain" description="Fibronectin type-III" evidence="6">
    <location>
        <begin position="598"/>
        <end position="685"/>
    </location>
</feature>
<evidence type="ECO:0000313" key="8">
    <source>
        <dbReference type="Proteomes" id="UP001497602"/>
    </source>
</evidence>
<dbReference type="InterPro" id="IPR036852">
    <property type="entry name" value="Peptidase_S8/S53_dom_sf"/>
</dbReference>
<keyword evidence="8" id="KW-1185">Reference proteome</keyword>
<gene>
    <name evidence="7" type="ORF">T190115A13A_90062</name>
</gene>
<dbReference type="InterPro" id="IPR035986">
    <property type="entry name" value="PKD_dom_sf"/>
</dbReference>
<name>A0ABP1FHD5_9FLAO</name>
<evidence type="ECO:0000313" key="7">
    <source>
        <dbReference type="EMBL" id="CAL2108716.1"/>
    </source>
</evidence>
<evidence type="ECO:0000256" key="1">
    <source>
        <dbReference type="ARBA" id="ARBA00022670"/>
    </source>
</evidence>
<evidence type="ECO:0000256" key="2">
    <source>
        <dbReference type="ARBA" id="ARBA00022729"/>
    </source>
</evidence>
<dbReference type="InterPro" id="IPR023828">
    <property type="entry name" value="Peptidase_S8_Ser-AS"/>
</dbReference>
<dbReference type="RefSeq" id="WP_348740315.1">
    <property type="nucleotide sequence ID" value="NZ_CAXJRC010000046.1"/>
</dbReference>
<dbReference type="Gene3D" id="2.10.10.20">
    <property type="entry name" value="Carbohydrate-binding module superfamily 5/12"/>
    <property type="match status" value="2"/>
</dbReference>
<dbReference type="PROSITE" id="PS00137">
    <property type="entry name" value="SUBTILASE_HIS"/>
    <property type="match status" value="1"/>
</dbReference>
<dbReference type="Pfam" id="PF00041">
    <property type="entry name" value="fn3"/>
    <property type="match status" value="2"/>
</dbReference>
<dbReference type="SMART" id="SM00089">
    <property type="entry name" value="PKD"/>
    <property type="match status" value="2"/>
</dbReference>
<dbReference type="PROSITE" id="PS51892">
    <property type="entry name" value="SUBTILASE"/>
    <property type="match status" value="1"/>
</dbReference>
<reference evidence="7 8" key="1">
    <citation type="submission" date="2024-05" db="EMBL/GenBank/DDBJ databases">
        <authorList>
            <person name="Duchaud E."/>
        </authorList>
    </citation>
    <scope>NUCLEOTIDE SEQUENCE [LARGE SCALE GENOMIC DNA]</scope>
    <source>
        <strain evidence="7">Ena-SAMPLE-TAB-13-05-2024-13:56:06:370-140305</strain>
    </source>
</reference>
<dbReference type="SUPFAM" id="SSF51055">
    <property type="entry name" value="Carbohydrate binding domain"/>
    <property type="match status" value="2"/>
</dbReference>
<protein>
    <submittedName>
        <fullName evidence="7">S8 family serine peptidase</fullName>
    </submittedName>
</protein>
<dbReference type="InterPro" id="IPR003961">
    <property type="entry name" value="FN3_dom"/>
</dbReference>
<dbReference type="SUPFAM" id="SSF49299">
    <property type="entry name" value="PKD domain"/>
    <property type="match status" value="2"/>
</dbReference>
<dbReference type="InterPro" id="IPR000209">
    <property type="entry name" value="Peptidase_S8/S53_dom"/>
</dbReference>
<dbReference type="Pfam" id="PF17957">
    <property type="entry name" value="Big_7"/>
    <property type="match status" value="2"/>
</dbReference>
<feature type="active site" description="Charge relay system" evidence="5">
    <location>
        <position position="267"/>
    </location>
</feature>
<dbReference type="Gene3D" id="3.40.50.200">
    <property type="entry name" value="Peptidase S8/S53 domain"/>
    <property type="match status" value="1"/>
</dbReference>
<dbReference type="CDD" id="cd00063">
    <property type="entry name" value="FN3"/>
    <property type="match status" value="2"/>
</dbReference>
<proteinExistence type="inferred from homology"/>
<dbReference type="InterPro" id="IPR036573">
    <property type="entry name" value="CBM_sf_5/12"/>
</dbReference>
<dbReference type="PROSITE" id="PS50853">
    <property type="entry name" value="FN3"/>
    <property type="match status" value="2"/>
</dbReference>
<dbReference type="Pfam" id="PF18962">
    <property type="entry name" value="Por_Secre_tail"/>
    <property type="match status" value="1"/>
</dbReference>
<evidence type="ECO:0000259" key="6">
    <source>
        <dbReference type="PROSITE" id="PS50853"/>
    </source>
</evidence>
<dbReference type="InterPro" id="IPR015500">
    <property type="entry name" value="Peptidase_S8_subtilisin-rel"/>
</dbReference>
<dbReference type="Gene3D" id="2.60.40.10">
    <property type="entry name" value="Immunoglobulins"/>
    <property type="match status" value="4"/>
</dbReference>
<comment type="similarity">
    <text evidence="5">Belongs to the peptidase S8 family.</text>
</comment>
<dbReference type="InterPro" id="IPR034204">
    <property type="entry name" value="PfSUB1-like_cat_dom"/>
</dbReference>
<feature type="active site" description="Charge relay system" evidence="5">
    <location>
        <position position="213"/>
    </location>
</feature>
<dbReference type="Pfam" id="PF00082">
    <property type="entry name" value="Peptidase_S8"/>
    <property type="match status" value="1"/>
</dbReference>
<dbReference type="PROSITE" id="PS00138">
    <property type="entry name" value="SUBTILASE_SER"/>
    <property type="match status" value="1"/>
</dbReference>
<dbReference type="InterPro" id="IPR022398">
    <property type="entry name" value="Peptidase_S8_His-AS"/>
</dbReference>
<evidence type="ECO:0000256" key="5">
    <source>
        <dbReference type="PROSITE-ProRule" id="PRU01240"/>
    </source>
</evidence>
<evidence type="ECO:0000256" key="3">
    <source>
        <dbReference type="ARBA" id="ARBA00022801"/>
    </source>
</evidence>
<dbReference type="SMART" id="SM00495">
    <property type="entry name" value="ChtBD3"/>
    <property type="match status" value="2"/>
</dbReference>
<feature type="active site" description="Charge relay system" evidence="5">
    <location>
        <position position="444"/>
    </location>
</feature>
<dbReference type="InterPro" id="IPR022409">
    <property type="entry name" value="PKD/Chitinase_dom"/>
</dbReference>
<dbReference type="InterPro" id="IPR036116">
    <property type="entry name" value="FN3_sf"/>
</dbReference>
<dbReference type="PRINTS" id="PR00723">
    <property type="entry name" value="SUBTILISIN"/>
</dbReference>
<comment type="caution">
    <text evidence="7">The sequence shown here is derived from an EMBL/GenBank/DDBJ whole genome shotgun (WGS) entry which is preliminary data.</text>
</comment>
<dbReference type="SUPFAM" id="SSF49265">
    <property type="entry name" value="Fibronectin type III"/>
    <property type="match status" value="1"/>
</dbReference>
<dbReference type="EMBL" id="CAXJRC010000046">
    <property type="protein sequence ID" value="CAL2108716.1"/>
    <property type="molecule type" value="Genomic_DNA"/>
</dbReference>
<evidence type="ECO:0000256" key="4">
    <source>
        <dbReference type="ARBA" id="ARBA00022825"/>
    </source>
</evidence>
<organism evidence="7 8">
    <name type="scientific">Tenacibaculum vairaonense</name>
    <dbReference type="NCBI Taxonomy" id="3137860"/>
    <lineage>
        <taxon>Bacteria</taxon>
        <taxon>Pseudomonadati</taxon>
        <taxon>Bacteroidota</taxon>
        <taxon>Flavobacteriia</taxon>
        <taxon>Flavobacteriales</taxon>
        <taxon>Flavobacteriaceae</taxon>
        <taxon>Tenacibaculum</taxon>
    </lineage>
</organism>
<dbReference type="CDD" id="cd07473">
    <property type="entry name" value="Peptidases_S8_Subtilisin_like"/>
    <property type="match status" value="1"/>
</dbReference>
<keyword evidence="4 5" id="KW-0720">Serine protease</keyword>
<accession>A0ABP1FHD5</accession>